<dbReference type="PANTHER" id="PTHR14226:SF78">
    <property type="entry name" value="SLR0060 PROTEIN"/>
    <property type="match status" value="1"/>
</dbReference>
<feature type="short sequence motif" description="GXSXG" evidence="4">
    <location>
        <begin position="37"/>
        <end position="41"/>
    </location>
</feature>
<feature type="short sequence motif" description="DGA/G" evidence="4">
    <location>
        <begin position="154"/>
        <end position="156"/>
    </location>
</feature>
<gene>
    <name evidence="6" type="ORF">Q5H93_14660</name>
</gene>
<dbReference type="SUPFAM" id="SSF52151">
    <property type="entry name" value="FabD/lysophospholipase-like"/>
    <property type="match status" value="1"/>
</dbReference>
<evidence type="ECO:0000313" key="6">
    <source>
        <dbReference type="EMBL" id="MDO7875983.1"/>
    </source>
</evidence>
<dbReference type="PROSITE" id="PS51635">
    <property type="entry name" value="PNPLA"/>
    <property type="match status" value="1"/>
</dbReference>
<feature type="domain" description="PNPLA" evidence="5">
    <location>
        <begin position="6"/>
        <end position="167"/>
    </location>
</feature>
<keyword evidence="2 4" id="KW-0442">Lipid degradation</keyword>
<dbReference type="EMBL" id="JAUQSY010000009">
    <property type="protein sequence ID" value="MDO7875983.1"/>
    <property type="molecule type" value="Genomic_DNA"/>
</dbReference>
<organism evidence="6 7">
    <name type="scientific">Hymenobacter aranciens</name>
    <dbReference type="NCBI Taxonomy" id="3063996"/>
    <lineage>
        <taxon>Bacteria</taxon>
        <taxon>Pseudomonadati</taxon>
        <taxon>Bacteroidota</taxon>
        <taxon>Cytophagia</taxon>
        <taxon>Cytophagales</taxon>
        <taxon>Hymenobacteraceae</taxon>
        <taxon>Hymenobacter</taxon>
    </lineage>
</organism>
<dbReference type="RefSeq" id="WP_305007313.1">
    <property type="nucleotide sequence ID" value="NZ_JAUQSY010000009.1"/>
</dbReference>
<feature type="active site" description="Nucleophile" evidence="4">
    <location>
        <position position="39"/>
    </location>
</feature>
<dbReference type="InterPro" id="IPR050301">
    <property type="entry name" value="NTE"/>
</dbReference>
<dbReference type="Pfam" id="PF01734">
    <property type="entry name" value="Patatin"/>
    <property type="match status" value="1"/>
</dbReference>
<dbReference type="InterPro" id="IPR002641">
    <property type="entry name" value="PNPLA_dom"/>
</dbReference>
<evidence type="ECO:0000256" key="3">
    <source>
        <dbReference type="ARBA" id="ARBA00023098"/>
    </source>
</evidence>
<keyword evidence="3 4" id="KW-0443">Lipid metabolism</keyword>
<feature type="active site" description="Proton acceptor" evidence="4">
    <location>
        <position position="154"/>
    </location>
</feature>
<dbReference type="PANTHER" id="PTHR14226">
    <property type="entry name" value="NEUROPATHY TARGET ESTERASE/SWISS CHEESE D.MELANOGASTER"/>
    <property type="match status" value="1"/>
</dbReference>
<evidence type="ECO:0000256" key="1">
    <source>
        <dbReference type="ARBA" id="ARBA00022801"/>
    </source>
</evidence>
<keyword evidence="7" id="KW-1185">Reference proteome</keyword>
<sequence length="261" mass="27625">MNHLSLALSGGGARGIAHIGVLAALDELQIPVARLAGVSSGAIVAALYAAGMPPRKILQEIERASLVKLLMRPAFSWRGILSTGGIAQELARLLGGSEAQFEQLQKPLIVVATDLLAGAAVGFDTGLLLPPLLGTTAVPLLFKPVEYQSQLLVDGGILNLLPVEALLVTAAPTEKVVGVNSNPVGQRTAAQLGGLPRLLERTFHLALHGNTRPSMARCHLLLEPPGLAQLRVFDYRRAPQLFELGYRYTLSRAAELHALLA</sequence>
<evidence type="ECO:0000259" key="5">
    <source>
        <dbReference type="PROSITE" id="PS51635"/>
    </source>
</evidence>
<protein>
    <submittedName>
        <fullName evidence="6">Patatin-like phospholipase family protein</fullName>
    </submittedName>
</protein>
<proteinExistence type="predicted"/>
<name>A0ABT9BHI7_9BACT</name>
<dbReference type="Gene3D" id="3.40.1090.10">
    <property type="entry name" value="Cytosolic phospholipase A2 catalytic domain"/>
    <property type="match status" value="2"/>
</dbReference>
<evidence type="ECO:0000256" key="2">
    <source>
        <dbReference type="ARBA" id="ARBA00022963"/>
    </source>
</evidence>
<feature type="short sequence motif" description="GXGXXG" evidence="4">
    <location>
        <begin position="10"/>
        <end position="15"/>
    </location>
</feature>
<keyword evidence="1 4" id="KW-0378">Hydrolase</keyword>
<accession>A0ABT9BHI7</accession>
<comment type="caution">
    <text evidence="6">The sequence shown here is derived from an EMBL/GenBank/DDBJ whole genome shotgun (WGS) entry which is preliminary data.</text>
</comment>
<evidence type="ECO:0000313" key="7">
    <source>
        <dbReference type="Proteomes" id="UP001176429"/>
    </source>
</evidence>
<dbReference type="InterPro" id="IPR016035">
    <property type="entry name" value="Acyl_Trfase/lysoPLipase"/>
</dbReference>
<dbReference type="Proteomes" id="UP001176429">
    <property type="component" value="Unassembled WGS sequence"/>
</dbReference>
<evidence type="ECO:0000256" key="4">
    <source>
        <dbReference type="PROSITE-ProRule" id="PRU01161"/>
    </source>
</evidence>
<reference evidence="6" key="1">
    <citation type="submission" date="2023-07" db="EMBL/GenBank/DDBJ databases">
        <authorList>
            <person name="Kim M.K."/>
        </authorList>
    </citation>
    <scope>NUCLEOTIDE SEQUENCE</scope>
    <source>
        <strain evidence="6">ASUV-10-1</strain>
    </source>
</reference>